<dbReference type="PANTHER" id="PTHR13778:SF47">
    <property type="entry name" value="LIPOPOLYSACCHARIDE 1,3-GALACTOSYLTRANSFERASE"/>
    <property type="match status" value="1"/>
</dbReference>
<keyword evidence="3" id="KW-0479">Metal-binding</keyword>
<dbReference type="RefSeq" id="WP_094907654.1">
    <property type="nucleotide sequence ID" value="NZ_BJUN01000002.1"/>
</dbReference>
<comment type="caution">
    <text evidence="4">The sequence shown here is derived from an EMBL/GenBank/DDBJ whole genome shotgun (WGS) entry which is preliminary data.</text>
</comment>
<dbReference type="PANTHER" id="PTHR13778">
    <property type="entry name" value="GLYCOSYLTRANSFERASE 8 DOMAIN-CONTAINING PROTEIN"/>
    <property type="match status" value="1"/>
</dbReference>
<accession>A0A510Y359</accession>
<evidence type="ECO:0000256" key="1">
    <source>
        <dbReference type="ARBA" id="ARBA00022676"/>
    </source>
</evidence>
<dbReference type="SUPFAM" id="SSF53448">
    <property type="entry name" value="Nucleotide-diphospho-sugar transferases"/>
    <property type="match status" value="1"/>
</dbReference>
<evidence type="ECO:0000256" key="2">
    <source>
        <dbReference type="ARBA" id="ARBA00022679"/>
    </source>
</evidence>
<dbReference type="Gene3D" id="3.90.550.10">
    <property type="entry name" value="Spore Coat Polysaccharide Biosynthesis Protein SpsA, Chain A"/>
    <property type="match status" value="1"/>
</dbReference>
<dbReference type="EMBL" id="BJUN01000002">
    <property type="protein sequence ID" value="GEK57744.1"/>
    <property type="molecule type" value="Genomic_DNA"/>
</dbReference>
<proteinExistence type="predicted"/>
<keyword evidence="2" id="KW-0808">Transferase</keyword>
<dbReference type="AlphaFoldDB" id="A0A510Y359"/>
<organism evidence="4 5">
    <name type="scientific">Marinococcus halophilus</name>
    <dbReference type="NCBI Taxonomy" id="1371"/>
    <lineage>
        <taxon>Bacteria</taxon>
        <taxon>Bacillati</taxon>
        <taxon>Bacillota</taxon>
        <taxon>Bacilli</taxon>
        <taxon>Bacillales</taxon>
        <taxon>Bacillaceae</taxon>
        <taxon>Marinococcus</taxon>
    </lineage>
</organism>
<keyword evidence="1" id="KW-0328">Glycosyltransferase</keyword>
<dbReference type="InterPro" id="IPR029044">
    <property type="entry name" value="Nucleotide-diphossugar_trans"/>
</dbReference>
<evidence type="ECO:0000256" key="3">
    <source>
        <dbReference type="ARBA" id="ARBA00022723"/>
    </source>
</evidence>
<dbReference type="CDD" id="cd04194">
    <property type="entry name" value="GT8_A4GalT_like"/>
    <property type="match status" value="1"/>
</dbReference>
<reference evidence="4 5" key="1">
    <citation type="submission" date="2019-07" db="EMBL/GenBank/DDBJ databases">
        <title>Whole genome shotgun sequence of Marinococcus halophilus NBRC 102359.</title>
        <authorList>
            <person name="Hosoyama A."/>
            <person name="Uohara A."/>
            <person name="Ohji S."/>
            <person name="Ichikawa N."/>
        </authorList>
    </citation>
    <scope>NUCLEOTIDE SEQUENCE [LARGE SCALE GENOMIC DNA]</scope>
    <source>
        <strain evidence="4 5">NBRC 102359</strain>
    </source>
</reference>
<evidence type="ECO:0000313" key="4">
    <source>
        <dbReference type="EMBL" id="GEK57744.1"/>
    </source>
</evidence>
<dbReference type="GO" id="GO:0016757">
    <property type="term" value="F:glycosyltransferase activity"/>
    <property type="evidence" value="ECO:0007669"/>
    <property type="project" value="UniProtKB-KW"/>
</dbReference>
<keyword evidence="5" id="KW-1185">Reference proteome</keyword>
<evidence type="ECO:0000313" key="5">
    <source>
        <dbReference type="Proteomes" id="UP000321051"/>
    </source>
</evidence>
<sequence length="306" mass="35569">MVTMNVITVSDDNYAQHLGVMLYSLFEHASVPGDIEVTVLDGGISDENRRNLKAVAKAWGGNVAFMHTDASLYSKLATKRHISHAAYFKLSIPDLFAEKAERILFLDCDMIIKGDITELWNIDLNGFCLAAVHNPLFERHDQLKLSKSTMTFNSGLMLINIPQWRKENISEQAMEFLQENSHKIKLHDQDGLNAVLAGNCLFLHPKWNQQTKYFELTHHFTSFTKREFESAKSNPYVIHYTTSSKPWQLDNVHPYKEDYRSRLLKTPWKEYEYNYTSKFRLYRSYLYQVLPNKLIGLLKYFLKPAS</sequence>
<protein>
    <submittedName>
        <fullName evidence="4">General stress protein A</fullName>
    </submittedName>
</protein>
<name>A0A510Y359_MARHA</name>
<dbReference type="Proteomes" id="UP000321051">
    <property type="component" value="Unassembled WGS sequence"/>
</dbReference>
<dbReference type="InterPro" id="IPR050748">
    <property type="entry name" value="Glycosyltrans_8_dom-fam"/>
</dbReference>
<dbReference type="Pfam" id="PF01501">
    <property type="entry name" value="Glyco_transf_8"/>
    <property type="match status" value="1"/>
</dbReference>
<dbReference type="OrthoDB" id="5672604at2"/>
<dbReference type="InterPro" id="IPR002495">
    <property type="entry name" value="Glyco_trans_8"/>
</dbReference>
<gene>
    <name evidence="4" type="primary">gspA</name>
    <name evidence="4" type="ORF">MHA01_06490</name>
</gene>
<dbReference type="GO" id="GO:0046872">
    <property type="term" value="F:metal ion binding"/>
    <property type="evidence" value="ECO:0007669"/>
    <property type="project" value="UniProtKB-KW"/>
</dbReference>